<comment type="caution">
    <text evidence="8">The sequence shown here is derived from an EMBL/GenBank/DDBJ whole genome shotgun (WGS) entry which is preliminary data.</text>
</comment>
<comment type="similarity">
    <text evidence="7">Belongs to the PsbQ family.</text>
</comment>
<evidence type="ECO:0000256" key="1">
    <source>
        <dbReference type="ARBA" id="ARBA00004334"/>
    </source>
</evidence>
<keyword evidence="4" id="KW-0809">Transit peptide</keyword>
<dbReference type="GO" id="GO:0009767">
    <property type="term" value="P:photosynthetic electron transport chain"/>
    <property type="evidence" value="ECO:0007669"/>
    <property type="project" value="TreeGrafter"/>
</dbReference>
<comment type="subcellular location">
    <subcellularLocation>
        <location evidence="1">Plastid</location>
        <location evidence="1">Chloroplast thylakoid membrane</location>
    </subcellularLocation>
</comment>
<evidence type="ECO:0000256" key="7">
    <source>
        <dbReference type="ARBA" id="ARBA00035649"/>
    </source>
</evidence>
<keyword evidence="5" id="KW-0793">Thylakoid</keyword>
<dbReference type="PANTHER" id="PTHR33399">
    <property type="entry name" value="OXYGEN-EVOLVING ENHANCER PROTEIN 3-1, CHLOROPLASTIC"/>
    <property type="match status" value="1"/>
</dbReference>
<evidence type="ECO:0000313" key="9">
    <source>
        <dbReference type="Proteomes" id="UP001370490"/>
    </source>
</evidence>
<dbReference type="InterPro" id="IPR023222">
    <property type="entry name" value="PsbQ-like_dom_sf"/>
</dbReference>
<gene>
    <name evidence="8" type="ORF">RJ641_033524</name>
</gene>
<keyword evidence="6" id="KW-0472">Membrane</keyword>
<proteinExistence type="inferred from homology"/>
<dbReference type="InterPro" id="IPR054099">
    <property type="entry name" value="PSII_PsbQ_pln"/>
</dbReference>
<evidence type="ECO:0000256" key="3">
    <source>
        <dbReference type="ARBA" id="ARBA00022640"/>
    </source>
</evidence>
<keyword evidence="3" id="KW-0934">Plastid</keyword>
<dbReference type="SUPFAM" id="SSF101112">
    <property type="entry name" value="Oxygen-evolving enhancer protein 3"/>
    <property type="match status" value="1"/>
</dbReference>
<dbReference type="GO" id="GO:0005509">
    <property type="term" value="F:calcium ion binding"/>
    <property type="evidence" value="ECO:0007669"/>
    <property type="project" value="InterPro"/>
</dbReference>
<dbReference type="GO" id="GO:0009654">
    <property type="term" value="C:photosystem II oxygen evolving complex"/>
    <property type="evidence" value="ECO:0007669"/>
    <property type="project" value="InterPro"/>
</dbReference>
<evidence type="ECO:0000256" key="4">
    <source>
        <dbReference type="ARBA" id="ARBA00022946"/>
    </source>
</evidence>
<reference evidence="8 9" key="1">
    <citation type="submission" date="2023-12" db="EMBL/GenBank/DDBJ databases">
        <title>A high-quality genome assembly for Dillenia turbinata (Dilleniales).</title>
        <authorList>
            <person name="Chanderbali A."/>
        </authorList>
    </citation>
    <scope>NUCLEOTIDE SEQUENCE [LARGE SCALE GENOMIC DNA]</scope>
    <source>
        <strain evidence="8">LSX21</strain>
        <tissue evidence="8">Leaf</tissue>
    </source>
</reference>
<dbReference type="GO" id="GO:0009535">
    <property type="term" value="C:chloroplast thylakoid membrane"/>
    <property type="evidence" value="ECO:0007669"/>
    <property type="project" value="UniProtKB-SubCell"/>
</dbReference>
<evidence type="ECO:0000256" key="2">
    <source>
        <dbReference type="ARBA" id="ARBA00022528"/>
    </source>
</evidence>
<dbReference type="AlphaFoldDB" id="A0AAN8ZDD6"/>
<sequence>MVKDAELKGSTFRLKKCACDLLSIQDDLMDDDDASWDYIGSNLHLKSTLMYCDFNRVITKVSEDQKKILTEVANKLFGTIEELDEAVKVRSISLAQDRCNEVALVLLEVVALIT</sequence>
<dbReference type="Proteomes" id="UP001370490">
    <property type="component" value="Unassembled WGS sequence"/>
</dbReference>
<dbReference type="InterPro" id="IPR008797">
    <property type="entry name" value="PSII_PsbQ"/>
</dbReference>
<protein>
    <submittedName>
        <fullName evidence="8">Oxygen-evolving enhancer protein 3</fullName>
    </submittedName>
</protein>
<name>A0AAN8ZDD6_9MAGN</name>
<dbReference type="Pfam" id="PF05757">
    <property type="entry name" value="PsbQ"/>
    <property type="match status" value="1"/>
</dbReference>
<dbReference type="GO" id="GO:0019898">
    <property type="term" value="C:extrinsic component of membrane"/>
    <property type="evidence" value="ECO:0007669"/>
    <property type="project" value="InterPro"/>
</dbReference>
<evidence type="ECO:0000256" key="5">
    <source>
        <dbReference type="ARBA" id="ARBA00023078"/>
    </source>
</evidence>
<organism evidence="8 9">
    <name type="scientific">Dillenia turbinata</name>
    <dbReference type="NCBI Taxonomy" id="194707"/>
    <lineage>
        <taxon>Eukaryota</taxon>
        <taxon>Viridiplantae</taxon>
        <taxon>Streptophyta</taxon>
        <taxon>Embryophyta</taxon>
        <taxon>Tracheophyta</taxon>
        <taxon>Spermatophyta</taxon>
        <taxon>Magnoliopsida</taxon>
        <taxon>eudicotyledons</taxon>
        <taxon>Gunneridae</taxon>
        <taxon>Pentapetalae</taxon>
        <taxon>Dilleniales</taxon>
        <taxon>Dilleniaceae</taxon>
        <taxon>Dillenia</taxon>
    </lineage>
</organism>
<accession>A0AAN8ZDD6</accession>
<evidence type="ECO:0000313" key="8">
    <source>
        <dbReference type="EMBL" id="KAK6936494.1"/>
    </source>
</evidence>
<dbReference type="EMBL" id="JBAMMX010000007">
    <property type="protein sequence ID" value="KAK6936494.1"/>
    <property type="molecule type" value="Genomic_DNA"/>
</dbReference>
<evidence type="ECO:0000256" key="6">
    <source>
        <dbReference type="ARBA" id="ARBA00023136"/>
    </source>
</evidence>
<keyword evidence="2" id="KW-0150">Chloroplast</keyword>
<keyword evidence="9" id="KW-1185">Reference proteome</keyword>
<dbReference type="Gene3D" id="1.20.120.290">
    <property type="entry name" value="Oxygen-evolving enhancer protein 3 (PsbQ), four-helix up-down bundle"/>
    <property type="match status" value="1"/>
</dbReference>
<dbReference type="PANTHER" id="PTHR33399:SF8">
    <property type="entry name" value="OS04G0522800 PROTEIN"/>
    <property type="match status" value="1"/>
</dbReference>